<dbReference type="Proteomes" id="UP000005753">
    <property type="component" value="Chromosome"/>
</dbReference>
<evidence type="ECO:0000256" key="2">
    <source>
        <dbReference type="SAM" id="MobiDB-lite"/>
    </source>
</evidence>
<dbReference type="PANTHER" id="PTHR30535">
    <property type="entry name" value="VITAMIN B12-BINDING PROTEIN"/>
    <property type="match status" value="1"/>
</dbReference>
<reference evidence="4 5" key="2">
    <citation type="submission" date="2012-02" db="EMBL/GenBank/DDBJ databases">
        <title>Improved High-Quality Draft sequence of Eubacterium cellulosolvens 6.</title>
        <authorList>
            <consortium name="US DOE Joint Genome Institute"/>
            <person name="Lucas S."/>
            <person name="Han J."/>
            <person name="Lapidus A."/>
            <person name="Cheng J.-F."/>
            <person name="Goodwin L."/>
            <person name="Pitluck S."/>
            <person name="Peters L."/>
            <person name="Mikhailova N."/>
            <person name="Gu W."/>
            <person name="Detter J.C."/>
            <person name="Han C."/>
            <person name="Tapia R."/>
            <person name="Land M."/>
            <person name="Hauser L."/>
            <person name="Kyrpides N."/>
            <person name="Ivanova N."/>
            <person name="Pagani I."/>
            <person name="Johnson E."/>
            <person name="Mukhopadhyay B."/>
            <person name="Anderson I."/>
            <person name="Woyke T."/>
        </authorList>
    </citation>
    <scope>NUCLEOTIDE SEQUENCE [LARGE SCALE GENOMIC DNA]</scope>
    <source>
        <strain evidence="4 5">6</strain>
    </source>
</reference>
<gene>
    <name evidence="4" type="ORF">EubceDRAFT1_1326</name>
</gene>
<organism evidence="4 5">
    <name type="scientific">Eubacterium cellulosolvens (strain ATCC 43171 / JCM 9499 / 6)</name>
    <name type="common">Cillobacterium cellulosolvens</name>
    <dbReference type="NCBI Taxonomy" id="633697"/>
    <lineage>
        <taxon>Bacteria</taxon>
        <taxon>Bacillati</taxon>
        <taxon>Bacillota</taxon>
        <taxon>Clostridia</taxon>
        <taxon>Eubacteriales</taxon>
        <taxon>Eubacteriaceae</taxon>
        <taxon>Eubacterium</taxon>
    </lineage>
</organism>
<feature type="domain" description="Fe/B12 periplasmic-binding" evidence="3">
    <location>
        <begin position="171"/>
        <end position="445"/>
    </location>
</feature>
<name>I5ATL6_EUBC6</name>
<dbReference type="AlphaFoldDB" id="I5ATL6"/>
<evidence type="ECO:0000313" key="5">
    <source>
        <dbReference type="Proteomes" id="UP000005753"/>
    </source>
</evidence>
<dbReference type="SUPFAM" id="SSF53807">
    <property type="entry name" value="Helical backbone' metal receptor"/>
    <property type="match status" value="1"/>
</dbReference>
<evidence type="ECO:0000259" key="3">
    <source>
        <dbReference type="PROSITE" id="PS50983"/>
    </source>
</evidence>
<dbReference type="InterPro" id="IPR002491">
    <property type="entry name" value="ABC_transptr_periplasmic_BD"/>
</dbReference>
<protein>
    <submittedName>
        <fullName evidence="4">ABC-type Fe3+-hydroxamate transport system, periplasmic component</fullName>
    </submittedName>
</protein>
<dbReference type="InterPro" id="IPR050902">
    <property type="entry name" value="ABC_Transporter_SBP"/>
</dbReference>
<evidence type="ECO:0000313" key="4">
    <source>
        <dbReference type="EMBL" id="EIM57139.1"/>
    </source>
</evidence>
<reference evidence="4 5" key="1">
    <citation type="submission" date="2010-08" db="EMBL/GenBank/DDBJ databases">
        <authorList>
            <consortium name="US DOE Joint Genome Institute (JGI-PGF)"/>
            <person name="Lucas S."/>
            <person name="Copeland A."/>
            <person name="Lapidus A."/>
            <person name="Cheng J.-F."/>
            <person name="Bruce D."/>
            <person name="Goodwin L."/>
            <person name="Pitluck S."/>
            <person name="Land M.L."/>
            <person name="Hauser L."/>
            <person name="Chang Y.-J."/>
            <person name="Anderson I.J."/>
            <person name="Johnson E."/>
            <person name="Mulhopadhyay B."/>
            <person name="Kyrpides N."/>
            <person name="Woyke T.J."/>
        </authorList>
    </citation>
    <scope>NUCLEOTIDE SEQUENCE [LARGE SCALE GENOMIC DNA]</scope>
    <source>
        <strain evidence="4 5">6</strain>
    </source>
</reference>
<accession>I5ATL6</accession>
<proteinExistence type="inferred from homology"/>
<keyword evidence="5" id="KW-1185">Reference proteome</keyword>
<dbReference type="OrthoDB" id="9812528at2"/>
<feature type="region of interest" description="Disordered" evidence="2">
    <location>
        <begin position="38"/>
        <end position="101"/>
    </location>
</feature>
<dbReference type="HOGENOM" id="CLU_025776_2_0_9"/>
<evidence type="ECO:0000256" key="1">
    <source>
        <dbReference type="ARBA" id="ARBA00008814"/>
    </source>
</evidence>
<dbReference type="Pfam" id="PF01497">
    <property type="entry name" value="Peripla_BP_2"/>
    <property type="match status" value="1"/>
</dbReference>
<dbReference type="STRING" id="633697.EubceDRAFT1_1326"/>
<dbReference type="PROSITE" id="PS50983">
    <property type="entry name" value="FE_B12_PBP"/>
    <property type="match status" value="1"/>
</dbReference>
<sequence>MIGETGKRKSGKWKLNRGAAAVITAALLISGQLMTGCGSDQTAGKTGTEAVSGRSVDDVGNSKEKSEKSNSGEENTAGEKEKTKERAGGKAEKEAWLSSGTKGAPELSGLKPVGSMKLEYAECFHVWYYENGYKVLDIPEAGQYLVVPEGSDVPAGELPEDMRIIRQPLKNIYLAATSAMALVDAIGGLDSITLSSLDVDGWYIDGPKQALEEGKMEYAGKYSEPDYEMLIAKNCDLAVESTMILHAPDVQEMIEDLGIPVLIDRSSYEKEALGRTEWIKLYAALLNREEEAQRFFDEQAELVGGSDRFEKTGKTVAYFSISTDGMVVIRRPEDYIPGMIERAGGTYLFADMKNPAGESATVDISMEEFYSKAVDADYLVYNGTIVGGLKNLDELIGKNELFREFKAVREGNVWQVDKSMYQSTDKVSRLILDMNIMLTGGDTSKLTFLSKVES</sequence>
<comment type="similarity">
    <text evidence="1">Belongs to the bacterial solute-binding protein 8 family.</text>
</comment>
<dbReference type="EMBL" id="CM001487">
    <property type="protein sequence ID" value="EIM57139.1"/>
    <property type="molecule type" value="Genomic_DNA"/>
</dbReference>
<dbReference type="Gene3D" id="3.40.50.1980">
    <property type="entry name" value="Nitrogenase molybdenum iron protein domain"/>
    <property type="match status" value="2"/>
</dbReference>
<dbReference type="eggNOG" id="COG0614">
    <property type="taxonomic scope" value="Bacteria"/>
</dbReference>
<feature type="compositionally biased region" description="Basic and acidic residues" evidence="2">
    <location>
        <begin position="55"/>
        <end position="95"/>
    </location>
</feature>
<dbReference type="PANTHER" id="PTHR30535:SF34">
    <property type="entry name" value="MOLYBDATE-BINDING PROTEIN MOLA"/>
    <property type="match status" value="1"/>
</dbReference>